<dbReference type="EMBL" id="KV440985">
    <property type="protein sequence ID" value="OAD71709.1"/>
    <property type="molecule type" value="Genomic_DNA"/>
</dbReference>
<dbReference type="AlphaFoldDB" id="A0A167M3V9"/>
<evidence type="ECO:0000313" key="2">
    <source>
        <dbReference type="Proteomes" id="UP000077315"/>
    </source>
</evidence>
<gene>
    <name evidence="1" type="ORF">PHYBLDRAFT_147459</name>
</gene>
<sequence>MDLYGPDTIDTIPNGTKANSEFLPVSIEPDQDDRLCLDNLDVSSKFFEFQTHVHNSTDNNGKILTVENSGQHLLALSSIPLLKPSLAHADLFQFVKNDVSDLIVMLKRLRAWVYQSPAPLLNLRLTREEYDFIQDALYGEYKATIGIVKDELLEQLLALKSANLFISTY</sequence>
<dbReference type="InParanoid" id="A0A167M3V9"/>
<dbReference type="Proteomes" id="UP000077315">
    <property type="component" value="Unassembled WGS sequence"/>
</dbReference>
<keyword evidence="2" id="KW-1185">Reference proteome</keyword>
<organism evidence="1 2">
    <name type="scientific">Phycomyces blakesleeanus (strain ATCC 8743b / DSM 1359 / FGSC 10004 / NBRC 33097 / NRRL 1555)</name>
    <dbReference type="NCBI Taxonomy" id="763407"/>
    <lineage>
        <taxon>Eukaryota</taxon>
        <taxon>Fungi</taxon>
        <taxon>Fungi incertae sedis</taxon>
        <taxon>Mucoromycota</taxon>
        <taxon>Mucoromycotina</taxon>
        <taxon>Mucoromycetes</taxon>
        <taxon>Mucorales</taxon>
        <taxon>Phycomycetaceae</taxon>
        <taxon>Phycomyces</taxon>
    </lineage>
</organism>
<accession>A0A167M3V9</accession>
<dbReference type="GeneID" id="28992774"/>
<dbReference type="OrthoDB" id="2289025at2759"/>
<dbReference type="RefSeq" id="XP_018289749.1">
    <property type="nucleotide sequence ID" value="XM_018431868.1"/>
</dbReference>
<protein>
    <submittedName>
        <fullName evidence="1">Uncharacterized protein</fullName>
    </submittedName>
</protein>
<name>A0A167M3V9_PHYB8</name>
<evidence type="ECO:0000313" key="1">
    <source>
        <dbReference type="EMBL" id="OAD71709.1"/>
    </source>
</evidence>
<dbReference type="VEuPathDB" id="FungiDB:PHYBLDRAFT_147459"/>
<proteinExistence type="predicted"/>
<reference evidence="2" key="1">
    <citation type="submission" date="2015-06" db="EMBL/GenBank/DDBJ databases">
        <title>Expansion of signal transduction pathways in fungi by whole-genome duplication.</title>
        <authorList>
            <consortium name="DOE Joint Genome Institute"/>
            <person name="Corrochano L.M."/>
            <person name="Kuo A."/>
            <person name="Marcet-Houben M."/>
            <person name="Polaino S."/>
            <person name="Salamov A."/>
            <person name="Villalobos J.M."/>
            <person name="Alvarez M.I."/>
            <person name="Avalos J."/>
            <person name="Benito E.P."/>
            <person name="Benoit I."/>
            <person name="Burger G."/>
            <person name="Camino L.P."/>
            <person name="Canovas D."/>
            <person name="Cerda-Olmedo E."/>
            <person name="Cheng J.-F."/>
            <person name="Dominguez A."/>
            <person name="Elias M."/>
            <person name="Eslava A.P."/>
            <person name="Glaser F."/>
            <person name="Grimwood J."/>
            <person name="Gutierrez G."/>
            <person name="Heitman J."/>
            <person name="Henrissat B."/>
            <person name="Iturriaga E.A."/>
            <person name="Lang B.F."/>
            <person name="Lavin J.L."/>
            <person name="Lee S."/>
            <person name="Li W."/>
            <person name="Lindquist E."/>
            <person name="Lopez-Garcia S."/>
            <person name="Luque E.M."/>
            <person name="Marcos A.T."/>
            <person name="Martin J."/>
            <person name="McCluskey K."/>
            <person name="Medina H.R."/>
            <person name="Miralles-Duran A."/>
            <person name="Miyazaki A."/>
            <person name="Munoz-Torres E."/>
            <person name="Oguiza J.A."/>
            <person name="Ohm R."/>
            <person name="Olmedo M."/>
            <person name="Orejas M."/>
            <person name="Ortiz-Castellanos L."/>
            <person name="Pisabarro A.G."/>
            <person name="Rodriguez-Romero J."/>
            <person name="Ruiz-Herrera J."/>
            <person name="Ruiz-Vazquez R."/>
            <person name="Sanz C."/>
            <person name="Schackwitz W."/>
            <person name="Schmutz J."/>
            <person name="Shahriari M."/>
            <person name="Shelest E."/>
            <person name="Silva-Franco F."/>
            <person name="Soanes D."/>
            <person name="Syed K."/>
            <person name="Tagua V.G."/>
            <person name="Talbot N.J."/>
            <person name="Thon M."/>
            <person name="De vries R.P."/>
            <person name="Wiebenga A."/>
            <person name="Yadav J.S."/>
            <person name="Braun E.L."/>
            <person name="Baker S."/>
            <person name="Garre V."/>
            <person name="Horwitz B."/>
            <person name="Torres-Martinez S."/>
            <person name="Idnurm A."/>
            <person name="Herrera-Estrella A."/>
            <person name="Gabaldon T."/>
            <person name="Grigoriev I.V."/>
        </authorList>
    </citation>
    <scope>NUCLEOTIDE SEQUENCE [LARGE SCALE GENOMIC DNA]</scope>
    <source>
        <strain evidence="2">NRRL 1555(-)</strain>
    </source>
</reference>